<evidence type="ECO:0000259" key="3">
    <source>
        <dbReference type="Pfam" id="PF18917"/>
    </source>
</evidence>
<protein>
    <recommendedName>
        <fullName evidence="3">LiaI-LiaF-like transmembrane region domain-containing protein</fullName>
    </recommendedName>
</protein>
<sequence>MINLGTDEKNEGRNEGMRTWRVGTFSMGAALLFLGVFLLLSRMLDMDFGYAMMSWWPIILVILGAEILLFLLFSKQEKPYLKYDFLSILFVGILGTAGIGFAAVSSTGILDKLDDVVSREERTMDLPEFTEKLDGSIKRIIVQTGNSPITIEGASGKDVSMFGTYRAMTGKNENLVSKPSDYVSSHRNGDSLYITVKELPNETAGPFERYASMDATLLIPMGVKLEVTGSGNTVTMKPRQLMSDWSVEQVSHVSLYIQEESSLKVNAFDIKDFQGSEGDWKVTKEEKPSGEEGYADSSSGGKDATYQSGSGEHRISISSSYSVSLNTAAE</sequence>
<feature type="compositionally biased region" description="Basic and acidic residues" evidence="1">
    <location>
        <begin position="279"/>
        <end position="290"/>
    </location>
</feature>
<evidence type="ECO:0000256" key="1">
    <source>
        <dbReference type="SAM" id="MobiDB-lite"/>
    </source>
</evidence>
<feature type="transmembrane region" description="Helical" evidence="2">
    <location>
        <begin position="85"/>
        <end position="104"/>
    </location>
</feature>
<reference evidence="4 5" key="1">
    <citation type="submission" date="2019-08" db="EMBL/GenBank/DDBJ databases">
        <title>Bacillus genomes from the desert of Cuatro Cienegas, Coahuila.</title>
        <authorList>
            <person name="Olmedo-Alvarez G."/>
        </authorList>
    </citation>
    <scope>NUCLEOTIDE SEQUENCE [LARGE SCALE GENOMIC DNA]</scope>
    <source>
        <strain evidence="4 5">CH446_14T</strain>
    </source>
</reference>
<keyword evidence="2" id="KW-0812">Transmembrane</keyword>
<evidence type="ECO:0000313" key="4">
    <source>
        <dbReference type="EMBL" id="TYS45977.1"/>
    </source>
</evidence>
<keyword evidence="2" id="KW-1133">Transmembrane helix</keyword>
<evidence type="ECO:0000256" key="2">
    <source>
        <dbReference type="SAM" id="Phobius"/>
    </source>
</evidence>
<feature type="region of interest" description="Disordered" evidence="1">
    <location>
        <begin position="279"/>
        <end position="312"/>
    </location>
</feature>
<dbReference type="AlphaFoldDB" id="A0A5D4R3M8"/>
<keyword evidence="2" id="KW-0472">Membrane</keyword>
<dbReference type="EMBL" id="VTER01000009">
    <property type="protein sequence ID" value="TYS45977.1"/>
    <property type="molecule type" value="Genomic_DNA"/>
</dbReference>
<dbReference type="Proteomes" id="UP000322139">
    <property type="component" value="Unassembled WGS sequence"/>
</dbReference>
<gene>
    <name evidence="4" type="ORF">FZD51_18220</name>
</gene>
<dbReference type="Pfam" id="PF18917">
    <property type="entry name" value="LiaI-LiaF-like_TM1"/>
    <property type="match status" value="1"/>
</dbReference>
<accession>A0A5D4R3M8</accession>
<evidence type="ECO:0000313" key="5">
    <source>
        <dbReference type="Proteomes" id="UP000322139"/>
    </source>
</evidence>
<feature type="domain" description="LiaI-LiaF-like transmembrane region" evidence="3">
    <location>
        <begin position="27"/>
        <end position="68"/>
    </location>
</feature>
<organism evidence="4 5">
    <name type="scientific">Bacillus infantis</name>
    <dbReference type="NCBI Taxonomy" id="324767"/>
    <lineage>
        <taxon>Bacteria</taxon>
        <taxon>Bacillati</taxon>
        <taxon>Bacillota</taxon>
        <taxon>Bacilli</taxon>
        <taxon>Bacillales</taxon>
        <taxon>Bacillaceae</taxon>
        <taxon>Bacillus</taxon>
    </lineage>
</organism>
<comment type="caution">
    <text evidence="4">The sequence shown here is derived from an EMBL/GenBank/DDBJ whole genome shotgun (WGS) entry which is preliminary data.</text>
</comment>
<feature type="transmembrane region" description="Helical" evidence="2">
    <location>
        <begin position="20"/>
        <end position="41"/>
    </location>
</feature>
<dbReference type="InterPro" id="IPR043726">
    <property type="entry name" value="LiaI-LiaF-like_TM1"/>
</dbReference>
<name>A0A5D4R3M8_9BACI</name>
<proteinExistence type="predicted"/>
<feature type="transmembrane region" description="Helical" evidence="2">
    <location>
        <begin position="53"/>
        <end position="73"/>
    </location>
</feature>